<dbReference type="EMBL" id="JAUFPN010000107">
    <property type="protein sequence ID" value="MDN3564606.1"/>
    <property type="molecule type" value="Genomic_DNA"/>
</dbReference>
<gene>
    <name evidence="1" type="ORF">QWZ14_09545</name>
</gene>
<evidence type="ECO:0008006" key="3">
    <source>
        <dbReference type="Google" id="ProtNLM"/>
    </source>
</evidence>
<sequence length="307" mass="33704">MFDLLVHADWSKHSRKRWAATARRVGSSWEVGAPERVGLVQEFLHQAFASAGHDRVLLGFDFPIGLPEAYGVQTGARGFVDFLDLLRTNAWPEFFEVAQRPDQISLRRPFYPQGAPKGVTRAALVAGLGVSSFNELLRASERATSYRQAACSIFWTLGGNQVGKAALAGWQEVVIPARRRGARLWPFEGTLAELAVLPGVVIAETYPAEAYRLVGAEFSRGESKRRMADRCRKAEAIFAWAAAHGVRLAPGAQQAILDGFGPLSAGEDAFDALMGLVKMIEVADGRRPEATEVQDRSRAWEGWILAR</sequence>
<comment type="caution">
    <text evidence="1">The sequence shown here is derived from an EMBL/GenBank/DDBJ whole genome shotgun (WGS) entry which is preliminary data.</text>
</comment>
<dbReference type="RefSeq" id="WP_290316410.1">
    <property type="nucleotide sequence ID" value="NZ_JAUFPN010000107.1"/>
</dbReference>
<name>A0ABT8A4I1_9PROT</name>
<evidence type="ECO:0000313" key="2">
    <source>
        <dbReference type="Proteomes" id="UP001529369"/>
    </source>
</evidence>
<dbReference type="Proteomes" id="UP001529369">
    <property type="component" value="Unassembled WGS sequence"/>
</dbReference>
<keyword evidence="2" id="KW-1185">Reference proteome</keyword>
<reference evidence="2" key="1">
    <citation type="journal article" date="2019" name="Int. J. Syst. Evol. Microbiol.">
        <title>The Global Catalogue of Microorganisms (GCM) 10K type strain sequencing project: providing services to taxonomists for standard genome sequencing and annotation.</title>
        <authorList>
            <consortium name="The Broad Institute Genomics Platform"/>
            <consortium name="The Broad Institute Genome Sequencing Center for Infectious Disease"/>
            <person name="Wu L."/>
            <person name="Ma J."/>
        </authorList>
    </citation>
    <scope>NUCLEOTIDE SEQUENCE [LARGE SCALE GENOMIC DNA]</scope>
    <source>
        <strain evidence="2">CECT 7131</strain>
    </source>
</reference>
<organism evidence="1 2">
    <name type="scientific">Paeniroseomonas aquatica</name>
    <dbReference type="NCBI Taxonomy" id="373043"/>
    <lineage>
        <taxon>Bacteria</taxon>
        <taxon>Pseudomonadati</taxon>
        <taxon>Pseudomonadota</taxon>
        <taxon>Alphaproteobacteria</taxon>
        <taxon>Acetobacterales</taxon>
        <taxon>Acetobacteraceae</taxon>
        <taxon>Paeniroseomonas</taxon>
    </lineage>
</organism>
<evidence type="ECO:0000313" key="1">
    <source>
        <dbReference type="EMBL" id="MDN3564606.1"/>
    </source>
</evidence>
<accession>A0ABT8A4I1</accession>
<proteinExistence type="predicted"/>
<protein>
    <recommendedName>
        <fullName evidence="3">DUF429 domain-containing protein</fullName>
    </recommendedName>
</protein>